<evidence type="ECO:0000256" key="2">
    <source>
        <dbReference type="SAM" id="MobiDB-lite"/>
    </source>
</evidence>
<evidence type="ECO:0000313" key="3">
    <source>
        <dbReference type="EMBL" id="KAG7571284.1"/>
    </source>
</evidence>
<dbReference type="PANTHER" id="PTHR22767">
    <property type="entry name" value="N-TERMINAL ACETYLTRANSFERASE-RELATED"/>
    <property type="match status" value="1"/>
</dbReference>
<dbReference type="EMBL" id="JABELV010000009">
    <property type="protein sequence ID" value="KAG7571284.1"/>
    <property type="molecule type" value="Genomic_DNA"/>
</dbReference>
<dbReference type="PANTHER" id="PTHR22767:SF3">
    <property type="entry name" value="N-ALPHA-ACETYLTRANSFERASE 25, NATB AUXILIARY SUBUNIT"/>
    <property type="match status" value="1"/>
</dbReference>
<proteinExistence type="inferred from homology"/>
<dbReference type="OrthoDB" id="1874341at2759"/>
<dbReference type="Pfam" id="PF09797">
    <property type="entry name" value="NatB_MDM20"/>
    <property type="match status" value="1"/>
</dbReference>
<gene>
    <name evidence="3" type="ORF">FFLO_00796</name>
</gene>
<dbReference type="GO" id="GO:0031416">
    <property type="term" value="C:NatB complex"/>
    <property type="evidence" value="ECO:0007669"/>
    <property type="project" value="TreeGrafter"/>
</dbReference>
<sequence length="973" mass="108299">MEQRLFRPVFEDIDRGRPGSALSQLQTLTKKTPKIATNPTFQALKCLCHQRLGEDDQAIEVFETLLKDDQEKKIPTGSGSKGKAAARGKGGRQALLKKIQKVQTAEPTEGEEVEDKQTEAADGAAAAPPTRVFDDGVINVLQFALQGLGKYQELRKIYLDAWNADNQKDLEKGAQAFLCSLRSRDWSGMQDHSQDPKMAHWAAMSLYLQATDRKTPSKSKPLLLSLAYSLLTSSPANPYRTPDVFILWVRICRAAGQTRRALPSITEGPGVKNGSALEKEALEALTPDLRKAEKDVEFEAGWWTAVAGDLRIKWERWELVGEIAERLIEGAEVKQSSGPEDAQDVDEQDVPDADETDVQGTIQGQQEVSWAQDWDWEKEWERGDDQIRGAADLPETNYKAYITHLSVLFLLLSKPELIKDSAKSPATYLAETQRTLLDLASQSAFVKKERAPLMALLAINKKLDTLGLSVDSEGSGETATIKVLSRYLEEFGHKGCVRDDLLPYLQGREGCIEPAIRSILEAMVTETTSEYKSYMRNLNARKLLRRALPLSDRDAEIEAGKVFLMQYFAGAAYGKDLPVTDVRPADDYALMAAQAWINAWRLDKDAKDARAYLVLAIVALERNLRDSPANGQARMLLIRLYRLIGAPSLIVEHIAPLKMRTFQQDTALHFVTERSTPDYVAGGEKTRTALASLLLQCKQVYEKTQGDVGETSVAGFTEEAYSQVPSMLELGDKFQHSHQRQLTELELVRHSAMRDSSELLGADRSVAIQNLSLYAEDTAVDVRDWDLFPDFGTAHDEGLIQQTQLGKLSTPSTVRAGADLWTLILDPASERRLEISVDSENTTDRIMFDIGQAIGHFARACRVGESTDPTSICERLKDLAQLVPGEQGRQSMERAATLMECYAMLEIALTPYKVKAGKKGKGAAPSTVPQPKRSEPSLYRLKTSSEISPPTSRIRRLLTFWWDRITSLILLKL</sequence>
<feature type="region of interest" description="Disordered" evidence="2">
    <location>
        <begin position="72"/>
        <end position="128"/>
    </location>
</feature>
<dbReference type="AlphaFoldDB" id="A0A8K0NVF0"/>
<accession>A0A8K0NVF0</accession>
<dbReference type="InterPro" id="IPR019183">
    <property type="entry name" value="NAA25_NatB_aux_su"/>
</dbReference>
<comment type="caution">
    <text evidence="3">The sequence shown here is derived from an EMBL/GenBank/DDBJ whole genome shotgun (WGS) entry which is preliminary data.</text>
</comment>
<keyword evidence="4" id="KW-1185">Reference proteome</keyword>
<feature type="region of interest" description="Disordered" evidence="2">
    <location>
        <begin position="918"/>
        <end position="938"/>
    </location>
</feature>
<feature type="region of interest" description="Disordered" evidence="2">
    <location>
        <begin position="331"/>
        <end position="359"/>
    </location>
</feature>
<dbReference type="Proteomes" id="UP000812966">
    <property type="component" value="Unassembled WGS sequence"/>
</dbReference>
<organism evidence="3 4">
    <name type="scientific">Filobasidium floriforme</name>
    <dbReference type="NCBI Taxonomy" id="5210"/>
    <lineage>
        <taxon>Eukaryota</taxon>
        <taxon>Fungi</taxon>
        <taxon>Dikarya</taxon>
        <taxon>Basidiomycota</taxon>
        <taxon>Agaricomycotina</taxon>
        <taxon>Tremellomycetes</taxon>
        <taxon>Filobasidiales</taxon>
        <taxon>Filobasidiaceae</taxon>
        <taxon>Filobasidium</taxon>
    </lineage>
</organism>
<feature type="compositionally biased region" description="Acidic residues" evidence="2">
    <location>
        <begin position="341"/>
        <end position="357"/>
    </location>
</feature>
<comment type="similarity">
    <text evidence="1">Belongs to the MDM20/NAA25 family.</text>
</comment>
<name>A0A8K0NVF0_9TREE</name>
<evidence type="ECO:0000313" key="4">
    <source>
        <dbReference type="Proteomes" id="UP000812966"/>
    </source>
</evidence>
<protein>
    <submittedName>
        <fullName evidence="3">Uncharacterized protein</fullName>
    </submittedName>
</protein>
<reference evidence="3" key="1">
    <citation type="submission" date="2020-04" db="EMBL/GenBank/DDBJ databases">
        <title>Analysis of mating type loci in Filobasidium floriforme.</title>
        <authorList>
            <person name="Nowrousian M."/>
        </authorList>
    </citation>
    <scope>NUCLEOTIDE SEQUENCE</scope>
    <source>
        <strain evidence="3">CBS 6242</strain>
    </source>
</reference>
<evidence type="ECO:0000256" key="1">
    <source>
        <dbReference type="ARBA" id="ARBA00006298"/>
    </source>
</evidence>